<accession>A0A8K0SV23</accession>
<dbReference type="InterPro" id="IPR001680">
    <property type="entry name" value="WD40_rpt"/>
</dbReference>
<keyword evidence="2" id="KW-0690">Ribosome biogenesis</keyword>
<dbReference type="PANTHER" id="PTHR44215:SF1">
    <property type="entry name" value="WD REPEAT-CONTAINING PROTEIN 75"/>
    <property type="match status" value="1"/>
</dbReference>
<keyword evidence="11" id="KW-1185">Reference proteome</keyword>
<dbReference type="PROSITE" id="PS50294">
    <property type="entry name" value="WD_REPEATS_REGION"/>
    <property type="match status" value="1"/>
</dbReference>
<sequence length="943" mass="102764">MAGAKSTRTVVEKGKRRLGEAQEEREAQKLKRHRVAKVERRKAEDEQSDSEDEASGDENLPEWTLSKPLGGRMLDVDPILTQDEKYLIIPYNTSIQVYLVEDSLLLRRIPIFAHEPTAPNEKLPCHAISIRQSIADPDFVWVACLDGRIFHINWTHQSSSLECFQTASKTAQAMAVGRASSAQASDDIVLVLESDGTSYTEVVAYSQPTTPSPQSKSLLKIQKAASVLPTLEIRDNGRILAGSIGNCVFVGLMSQQKSTGTDNVSYEFSSFDTPSAVSSLDIRLRSKKASNAGKGAPREGIVDVVAGGSNGGIFVYHNVLSNVPTAVSTQEYHWHRRPVRSVKWSKDGEHVVSGGSEKTLSIWHTSTGNKRYLPHLPGAVDNIVVSPKGSSYVVHMDDNSVMMISTTDFIPSSYISGLQSATSAPLPLRDNDLFRQHGRLSKDQEVRSGQDLRHSIPAVIDPRDPGKLHVCASIGNTVQRNGQPATALLQSFNFHSFSSKSQQALANLRSQHADMSDNKAQGDDPCVSHMSVSSDGKWLASVDEWMPSAEDAKRMAALNVRDFQIMRREVHLKFWELGDGLEPLTLVSEISAPHHSKPPKETKTRPEPILDLVSNPASAGFATIGRDGIVRIWKPRTRKRDGIVVKMENGNDMVTWACAFEIPIGNKPHGYQLVQGSLAISEDGSALFAAFGAPNNGLVYVINTFTGAVTYTFTDVWKGQLRAIGSLDRFLIVLADDLSVINVPADDYTYGIDLPITDSLSGLVQLAVDQKSGHFAVAIPTGDTCTIGIFDPYHLEPINECKIPHRVVSLVTTPQVSGFLVLDDSAQVWAITSGSFMKSIYVAAPLEDIGMGGRAVAELNDNNEATTFDTEGDSDGDEDLSADEADVDMGDAEDGDEAMDDIALAKSVPQHLLTEIFDAGLPIEETFNRVLNLVSDPPLRKDE</sequence>
<evidence type="ECO:0000256" key="9">
    <source>
        <dbReference type="SAM" id="MobiDB-lite"/>
    </source>
</evidence>
<evidence type="ECO:0000256" key="8">
    <source>
        <dbReference type="PROSITE-ProRule" id="PRU00221"/>
    </source>
</evidence>
<keyword evidence="7" id="KW-0539">Nucleus</keyword>
<evidence type="ECO:0000256" key="2">
    <source>
        <dbReference type="ARBA" id="ARBA00022517"/>
    </source>
</evidence>
<feature type="repeat" description="WD" evidence="8">
    <location>
        <begin position="332"/>
        <end position="373"/>
    </location>
</feature>
<dbReference type="Pfam" id="PF00400">
    <property type="entry name" value="WD40"/>
    <property type="match status" value="1"/>
</dbReference>
<comment type="subcellular location">
    <subcellularLocation>
        <location evidence="1">Nucleus</location>
        <location evidence="1">Nucleolus</location>
    </subcellularLocation>
</comment>
<reference evidence="10" key="1">
    <citation type="journal article" date="2021" name="Nat. Commun.">
        <title>Genetic determinants of endophytism in the Arabidopsis root mycobiome.</title>
        <authorList>
            <person name="Mesny F."/>
            <person name="Miyauchi S."/>
            <person name="Thiergart T."/>
            <person name="Pickel B."/>
            <person name="Atanasova L."/>
            <person name="Karlsson M."/>
            <person name="Huettel B."/>
            <person name="Barry K.W."/>
            <person name="Haridas S."/>
            <person name="Chen C."/>
            <person name="Bauer D."/>
            <person name="Andreopoulos W."/>
            <person name="Pangilinan J."/>
            <person name="LaButti K."/>
            <person name="Riley R."/>
            <person name="Lipzen A."/>
            <person name="Clum A."/>
            <person name="Drula E."/>
            <person name="Henrissat B."/>
            <person name="Kohler A."/>
            <person name="Grigoriev I.V."/>
            <person name="Martin F.M."/>
            <person name="Hacquard S."/>
        </authorList>
    </citation>
    <scope>NUCLEOTIDE SEQUENCE</scope>
    <source>
        <strain evidence="10">MPI-CAGE-CH-0235</strain>
    </source>
</reference>
<feature type="compositionally biased region" description="Basic and acidic residues" evidence="9">
    <location>
        <begin position="10"/>
        <end position="29"/>
    </location>
</feature>
<keyword evidence="5" id="KW-0677">Repeat</keyword>
<name>A0A8K0SV23_9HYPO</name>
<feature type="compositionally biased region" description="Basic and acidic residues" evidence="9">
    <location>
        <begin position="36"/>
        <end position="45"/>
    </location>
</feature>
<keyword evidence="4 8" id="KW-0853">WD repeat</keyword>
<evidence type="ECO:0000256" key="6">
    <source>
        <dbReference type="ARBA" id="ARBA00023163"/>
    </source>
</evidence>
<dbReference type="SUPFAM" id="SSF50998">
    <property type="entry name" value="Quinoprotein alcohol dehydrogenase-like"/>
    <property type="match status" value="1"/>
</dbReference>
<protein>
    <submittedName>
        <fullName evidence="10">WD repeat-containing protein 75</fullName>
    </submittedName>
</protein>
<dbReference type="InterPro" id="IPR015943">
    <property type="entry name" value="WD40/YVTN_repeat-like_dom_sf"/>
</dbReference>
<dbReference type="GO" id="GO:0003723">
    <property type="term" value="F:RNA binding"/>
    <property type="evidence" value="ECO:0007669"/>
    <property type="project" value="InterPro"/>
</dbReference>
<keyword evidence="6" id="KW-0804">Transcription</keyword>
<organism evidence="10 11">
    <name type="scientific">Stachybotrys elegans</name>
    <dbReference type="NCBI Taxonomy" id="80388"/>
    <lineage>
        <taxon>Eukaryota</taxon>
        <taxon>Fungi</taxon>
        <taxon>Dikarya</taxon>
        <taxon>Ascomycota</taxon>
        <taxon>Pezizomycotina</taxon>
        <taxon>Sordariomycetes</taxon>
        <taxon>Hypocreomycetidae</taxon>
        <taxon>Hypocreales</taxon>
        <taxon>Stachybotryaceae</taxon>
        <taxon>Stachybotrys</taxon>
    </lineage>
</organism>
<dbReference type="InterPro" id="IPR036322">
    <property type="entry name" value="WD40_repeat_dom_sf"/>
</dbReference>
<gene>
    <name evidence="10" type="ORF">B0I35DRAFT_210065</name>
</gene>
<evidence type="ECO:0000313" key="11">
    <source>
        <dbReference type="Proteomes" id="UP000813444"/>
    </source>
</evidence>
<dbReference type="GO" id="GO:0006364">
    <property type="term" value="P:rRNA processing"/>
    <property type="evidence" value="ECO:0007669"/>
    <property type="project" value="UniProtKB-KW"/>
</dbReference>
<dbReference type="SUPFAM" id="SSF50978">
    <property type="entry name" value="WD40 repeat-like"/>
    <property type="match status" value="1"/>
</dbReference>
<evidence type="ECO:0000256" key="1">
    <source>
        <dbReference type="ARBA" id="ARBA00004604"/>
    </source>
</evidence>
<evidence type="ECO:0000256" key="5">
    <source>
        <dbReference type="ARBA" id="ARBA00022737"/>
    </source>
</evidence>
<evidence type="ECO:0000256" key="7">
    <source>
        <dbReference type="ARBA" id="ARBA00023242"/>
    </source>
</evidence>
<dbReference type="GO" id="GO:0032040">
    <property type="term" value="C:small-subunit processome"/>
    <property type="evidence" value="ECO:0007669"/>
    <property type="project" value="InterPro"/>
</dbReference>
<dbReference type="OrthoDB" id="4096at2759"/>
<dbReference type="PANTHER" id="PTHR44215">
    <property type="entry name" value="WD REPEAT-CONTAINING PROTEIN 75"/>
    <property type="match status" value="1"/>
</dbReference>
<comment type="caution">
    <text evidence="10">The sequence shown here is derived from an EMBL/GenBank/DDBJ whole genome shotgun (WGS) entry which is preliminary data.</text>
</comment>
<dbReference type="InterPro" id="IPR011047">
    <property type="entry name" value="Quinoprotein_ADH-like_sf"/>
</dbReference>
<dbReference type="Gene3D" id="2.130.10.10">
    <property type="entry name" value="YVTN repeat-like/Quinoprotein amine dehydrogenase"/>
    <property type="match status" value="2"/>
</dbReference>
<dbReference type="Proteomes" id="UP000813444">
    <property type="component" value="Unassembled WGS sequence"/>
</dbReference>
<evidence type="ECO:0000313" key="10">
    <source>
        <dbReference type="EMBL" id="KAH7321243.1"/>
    </source>
</evidence>
<dbReference type="GO" id="GO:0045943">
    <property type="term" value="P:positive regulation of transcription by RNA polymerase I"/>
    <property type="evidence" value="ECO:0007669"/>
    <property type="project" value="InterPro"/>
</dbReference>
<dbReference type="AlphaFoldDB" id="A0A8K0SV23"/>
<evidence type="ECO:0000256" key="4">
    <source>
        <dbReference type="ARBA" id="ARBA00022574"/>
    </source>
</evidence>
<dbReference type="SMART" id="SM00320">
    <property type="entry name" value="WD40"/>
    <property type="match status" value="2"/>
</dbReference>
<feature type="compositionally biased region" description="Acidic residues" evidence="9">
    <location>
        <begin position="46"/>
        <end position="60"/>
    </location>
</feature>
<dbReference type="GO" id="GO:2000234">
    <property type="term" value="P:positive regulation of rRNA processing"/>
    <property type="evidence" value="ECO:0007669"/>
    <property type="project" value="TreeGrafter"/>
</dbReference>
<dbReference type="PROSITE" id="PS50082">
    <property type="entry name" value="WD_REPEATS_2"/>
    <property type="match status" value="1"/>
</dbReference>
<dbReference type="EMBL" id="JAGPNK010000005">
    <property type="protein sequence ID" value="KAH7321243.1"/>
    <property type="molecule type" value="Genomic_DNA"/>
</dbReference>
<feature type="region of interest" description="Disordered" evidence="9">
    <location>
        <begin position="1"/>
        <end position="64"/>
    </location>
</feature>
<evidence type="ECO:0000256" key="3">
    <source>
        <dbReference type="ARBA" id="ARBA00022552"/>
    </source>
</evidence>
<dbReference type="InterPro" id="IPR053826">
    <property type="entry name" value="WDR75"/>
</dbReference>
<keyword evidence="3" id="KW-0698">rRNA processing</keyword>
<proteinExistence type="predicted"/>